<keyword evidence="7" id="KW-0378">Hydrolase</keyword>
<organism evidence="19 20">
    <name type="scientific">Bombilactobacillus folatiphilus</name>
    <dbReference type="NCBI Taxonomy" id="2923362"/>
    <lineage>
        <taxon>Bacteria</taxon>
        <taxon>Bacillati</taxon>
        <taxon>Bacillota</taxon>
        <taxon>Bacilli</taxon>
        <taxon>Lactobacillales</taxon>
        <taxon>Lactobacillaceae</taxon>
        <taxon>Bombilactobacillus</taxon>
    </lineage>
</organism>
<dbReference type="Gene3D" id="3.40.710.10">
    <property type="entry name" value="DD-peptidase/beta-lactamase superfamily"/>
    <property type="match status" value="1"/>
</dbReference>
<feature type="domain" description="Penicillin-binding protein transpeptidase" evidence="17">
    <location>
        <begin position="350"/>
        <end position="596"/>
    </location>
</feature>
<evidence type="ECO:0000256" key="3">
    <source>
        <dbReference type="ARBA" id="ARBA00022670"/>
    </source>
</evidence>
<keyword evidence="6 16" id="KW-0812">Transmembrane</keyword>
<sequence length="701" mass="78442">MKHNEQFDWAAWFKKLCQKSWQAIHYFTKRFHILRWLLLIFLSCFLVFSAVLTFKAKTANVNHLKASLQTTTTIIDKNNQKAGSLYSQKGTYVSLDRISKNMQNAVIATEDRTFWTNHGFSLKGYARSFLNLLLYHQIMGGGSTLTQQLAKNALLTQKQTFTRKAEEFFLAVEINRVYSKHDILSMYLNNAYFGNGVWGVQDAAKKYFAENAEDLTPSQAATLAAMLRNPSFYDPYRHPDNSKSRRNLILNLMVQTRSLTTPQAKAEQKTAVRLQDGYQKQNGYRYPSYFDAVISEAESRYHLSEDQILNKGYKIYTSLDPTIQQKMQTSFDRDWLFPRSNSDATYAQGASIAIDPQSGGVSAVVGGRGQHVFRELNRATQTKRQPGSTMKPLAVYTPAIENGYQIDSMLPNQVTSFGKNHYTPTNADGSYTQELPLYQALSKSENVPAVALLDKIGVKKGVASVENFGIKVAKSDQNLALALGGLQTGVTPYQMARAYTAFANNGRLANTHFITKIVDATGAVVGQNDQTNSRPIMSKKTAQTMTSLLLNVFNQGTGATAKPTGYQVAGKTGSTEVPQDYGNGTKDQWIVGYTPDIVVATWVGFDKTDRQHFIPGSNEQGVAPLFKNEMANILPETKQTSFKVDDASTIVQRKKQTSPGKWTHNFSGNLRQKVEDTINNFNNAKQNVSQWYNQIKGHWGQ</sequence>
<keyword evidence="13" id="KW-0961">Cell wall biogenesis/degradation</keyword>
<evidence type="ECO:0000256" key="5">
    <source>
        <dbReference type="ARBA" id="ARBA00022679"/>
    </source>
</evidence>
<dbReference type="Gene3D" id="6.20.370.110">
    <property type="match status" value="1"/>
</dbReference>
<keyword evidence="12" id="KW-0511">Multifunctional enzyme</keyword>
<keyword evidence="5" id="KW-0808">Transferase</keyword>
<dbReference type="SUPFAM" id="SSF56601">
    <property type="entry name" value="beta-lactamase/transpeptidase-like"/>
    <property type="match status" value="1"/>
</dbReference>
<keyword evidence="11 16" id="KW-0472">Membrane</keyword>
<dbReference type="NCBIfam" id="TIGR02074">
    <property type="entry name" value="PBP_1a_fam"/>
    <property type="match status" value="1"/>
</dbReference>
<dbReference type="Gene3D" id="1.10.3810.10">
    <property type="entry name" value="Biosynthetic peptidoglycan transglycosylase-like"/>
    <property type="match status" value="1"/>
</dbReference>
<dbReference type="Pfam" id="PF00912">
    <property type="entry name" value="Transgly"/>
    <property type="match status" value="1"/>
</dbReference>
<dbReference type="PANTHER" id="PTHR32282:SF32">
    <property type="entry name" value="PENICILLIN-BINDING PROTEIN 2A"/>
    <property type="match status" value="1"/>
</dbReference>
<evidence type="ECO:0000256" key="1">
    <source>
        <dbReference type="ARBA" id="ARBA00022475"/>
    </source>
</evidence>
<keyword evidence="4" id="KW-0328">Glycosyltransferase</keyword>
<gene>
    <name evidence="19" type="ORF">MOO45_02985</name>
</gene>
<evidence type="ECO:0000256" key="6">
    <source>
        <dbReference type="ARBA" id="ARBA00022692"/>
    </source>
</evidence>
<keyword evidence="2" id="KW-0121">Carboxypeptidase</keyword>
<evidence type="ECO:0000256" key="9">
    <source>
        <dbReference type="ARBA" id="ARBA00022984"/>
    </source>
</evidence>
<comment type="catalytic activity">
    <reaction evidence="14">
        <text>Preferential cleavage: (Ac)2-L-Lys-D-Ala-|-D-Ala. Also transpeptidation of peptidyl-alanyl moieties that are N-acyl substituents of D-alanine.</text>
        <dbReference type="EC" id="3.4.16.4"/>
    </reaction>
</comment>
<name>A0ABY4PAT8_9LACO</name>
<dbReference type="SUPFAM" id="SSF53955">
    <property type="entry name" value="Lysozyme-like"/>
    <property type="match status" value="1"/>
</dbReference>
<keyword evidence="1" id="KW-1003">Cell membrane</keyword>
<evidence type="ECO:0000256" key="2">
    <source>
        <dbReference type="ARBA" id="ARBA00022645"/>
    </source>
</evidence>
<dbReference type="RefSeq" id="WP_249514904.1">
    <property type="nucleotide sequence ID" value="NZ_CP093366.1"/>
</dbReference>
<keyword evidence="9" id="KW-0573">Peptidoglycan synthesis</keyword>
<dbReference type="Pfam" id="PF00905">
    <property type="entry name" value="Transpeptidase"/>
    <property type="match status" value="1"/>
</dbReference>
<evidence type="ECO:0000256" key="8">
    <source>
        <dbReference type="ARBA" id="ARBA00022960"/>
    </source>
</evidence>
<evidence type="ECO:0000256" key="16">
    <source>
        <dbReference type="SAM" id="Phobius"/>
    </source>
</evidence>
<feature type="domain" description="Glycosyl transferase family 51" evidence="18">
    <location>
        <begin position="84"/>
        <end position="253"/>
    </location>
</feature>
<evidence type="ECO:0000259" key="18">
    <source>
        <dbReference type="Pfam" id="PF00912"/>
    </source>
</evidence>
<dbReference type="InterPro" id="IPR001460">
    <property type="entry name" value="PCN-bd_Tpept"/>
</dbReference>
<feature type="transmembrane region" description="Helical" evidence="16">
    <location>
        <begin position="33"/>
        <end position="54"/>
    </location>
</feature>
<evidence type="ECO:0000256" key="11">
    <source>
        <dbReference type="ARBA" id="ARBA00023136"/>
    </source>
</evidence>
<evidence type="ECO:0000256" key="4">
    <source>
        <dbReference type="ARBA" id="ARBA00022676"/>
    </source>
</evidence>
<dbReference type="PANTHER" id="PTHR32282">
    <property type="entry name" value="BINDING PROTEIN TRANSPEPTIDASE, PUTATIVE-RELATED"/>
    <property type="match status" value="1"/>
</dbReference>
<comment type="catalytic activity">
    <reaction evidence="15">
        <text>[GlcNAc-(1-&gt;4)-Mur2Ac(oyl-L-Ala-gamma-D-Glu-L-Lys-D-Ala-D-Ala)](n)-di-trans,octa-cis-undecaprenyl diphosphate + beta-D-GlcNAc-(1-&gt;4)-Mur2Ac(oyl-L-Ala-gamma-D-Glu-L-Lys-D-Ala-D-Ala)-di-trans,octa-cis-undecaprenyl diphosphate = [GlcNAc-(1-&gt;4)-Mur2Ac(oyl-L-Ala-gamma-D-Glu-L-Lys-D-Ala-D-Ala)](n+1)-di-trans,octa-cis-undecaprenyl diphosphate + di-trans,octa-cis-undecaprenyl diphosphate + H(+)</text>
        <dbReference type="Rhea" id="RHEA:23708"/>
        <dbReference type="Rhea" id="RHEA-COMP:9602"/>
        <dbReference type="Rhea" id="RHEA-COMP:9603"/>
        <dbReference type="ChEBI" id="CHEBI:15378"/>
        <dbReference type="ChEBI" id="CHEBI:58405"/>
        <dbReference type="ChEBI" id="CHEBI:60033"/>
        <dbReference type="ChEBI" id="CHEBI:78435"/>
        <dbReference type="EC" id="2.4.99.28"/>
    </reaction>
</comment>
<dbReference type="EMBL" id="CP093366">
    <property type="protein sequence ID" value="UQS82626.1"/>
    <property type="molecule type" value="Genomic_DNA"/>
</dbReference>
<dbReference type="Proteomes" id="UP000831495">
    <property type="component" value="Chromosome"/>
</dbReference>
<keyword evidence="8" id="KW-0133">Cell shape</keyword>
<evidence type="ECO:0000256" key="10">
    <source>
        <dbReference type="ARBA" id="ARBA00022989"/>
    </source>
</evidence>
<evidence type="ECO:0000256" key="15">
    <source>
        <dbReference type="ARBA" id="ARBA00049902"/>
    </source>
</evidence>
<evidence type="ECO:0000313" key="20">
    <source>
        <dbReference type="Proteomes" id="UP000831495"/>
    </source>
</evidence>
<dbReference type="InterPro" id="IPR050396">
    <property type="entry name" value="Glycosyltr_51/Transpeptidase"/>
</dbReference>
<protein>
    <submittedName>
        <fullName evidence="19">PBP1A family penicillin-binding protein</fullName>
    </submittedName>
</protein>
<dbReference type="InterPro" id="IPR001264">
    <property type="entry name" value="Glyco_trans_51"/>
</dbReference>
<evidence type="ECO:0000256" key="13">
    <source>
        <dbReference type="ARBA" id="ARBA00023316"/>
    </source>
</evidence>
<evidence type="ECO:0000259" key="17">
    <source>
        <dbReference type="Pfam" id="PF00905"/>
    </source>
</evidence>
<evidence type="ECO:0000256" key="12">
    <source>
        <dbReference type="ARBA" id="ARBA00023268"/>
    </source>
</evidence>
<dbReference type="InterPro" id="IPR036950">
    <property type="entry name" value="PBP_transglycosylase"/>
</dbReference>
<proteinExistence type="predicted"/>
<keyword evidence="3" id="KW-0645">Protease</keyword>
<accession>A0ABY4PAT8</accession>
<keyword evidence="10 16" id="KW-1133">Transmembrane helix</keyword>
<dbReference type="InterPro" id="IPR012338">
    <property type="entry name" value="Beta-lactam/transpept-like"/>
</dbReference>
<reference evidence="19" key="1">
    <citation type="journal article" date="2022" name="Int. J. Syst. Evol. Microbiol.">
        <title>Apilactobacillus apisilvae sp. nov., Nicolia spurrieriana gen. nov. sp. nov., Bombilactobacillus folatiphilus sp. nov. and Bombilactobacillus thymidiniphilus sp. nov., four new lactic acid bacterial isolates from stingless bees Tetragonula carbonaria and Austroplebeia australis.</title>
        <authorList>
            <person name="Oliphant S.A."/>
            <person name="Watson-Haigh N.S."/>
            <person name="Sumby K.M."/>
            <person name="Gardner J."/>
            <person name="Groom S."/>
            <person name="Jiranek V."/>
        </authorList>
    </citation>
    <scope>NUCLEOTIDE SEQUENCE</scope>
    <source>
        <strain evidence="19">SG4_D2</strain>
    </source>
</reference>
<evidence type="ECO:0000313" key="19">
    <source>
        <dbReference type="EMBL" id="UQS82626.1"/>
    </source>
</evidence>
<evidence type="ECO:0000256" key="7">
    <source>
        <dbReference type="ARBA" id="ARBA00022801"/>
    </source>
</evidence>
<keyword evidence="20" id="KW-1185">Reference proteome</keyword>
<evidence type="ECO:0000256" key="14">
    <source>
        <dbReference type="ARBA" id="ARBA00034000"/>
    </source>
</evidence>
<dbReference type="InterPro" id="IPR023346">
    <property type="entry name" value="Lysozyme-like_dom_sf"/>
</dbReference>